<comment type="caution">
    <text evidence="3">The sequence shown here is derived from an EMBL/GenBank/DDBJ whole genome shotgun (WGS) entry which is preliminary data.</text>
</comment>
<name>A0ABW5V165_9BACI</name>
<evidence type="ECO:0000313" key="3">
    <source>
        <dbReference type="EMBL" id="MFD2759728.1"/>
    </source>
</evidence>
<organism evidence="3 4">
    <name type="scientific">Lentibacillus juripiscarius</name>
    <dbReference type="NCBI Taxonomy" id="257446"/>
    <lineage>
        <taxon>Bacteria</taxon>
        <taxon>Bacillati</taxon>
        <taxon>Bacillota</taxon>
        <taxon>Bacilli</taxon>
        <taxon>Bacillales</taxon>
        <taxon>Bacillaceae</taxon>
        <taxon>Lentibacillus</taxon>
    </lineage>
</organism>
<dbReference type="InterPro" id="IPR018376">
    <property type="entry name" value="Enoyl-CoA_hyd/isom_CS"/>
</dbReference>
<dbReference type="PROSITE" id="PS00166">
    <property type="entry name" value="ENOYL_COA_HYDRATASE"/>
    <property type="match status" value="1"/>
</dbReference>
<dbReference type="SUPFAM" id="SSF52096">
    <property type="entry name" value="ClpP/crotonase"/>
    <property type="match status" value="1"/>
</dbReference>
<accession>A0ABW5V165</accession>
<dbReference type="Proteomes" id="UP001597502">
    <property type="component" value="Unassembled WGS sequence"/>
</dbReference>
<evidence type="ECO:0000313" key="4">
    <source>
        <dbReference type="Proteomes" id="UP001597502"/>
    </source>
</evidence>
<dbReference type="InterPro" id="IPR029045">
    <property type="entry name" value="ClpP/crotonase-like_dom_sf"/>
</dbReference>
<reference evidence="4" key="1">
    <citation type="journal article" date="2019" name="Int. J. Syst. Evol. Microbiol.">
        <title>The Global Catalogue of Microorganisms (GCM) 10K type strain sequencing project: providing services to taxonomists for standard genome sequencing and annotation.</title>
        <authorList>
            <consortium name="The Broad Institute Genomics Platform"/>
            <consortium name="The Broad Institute Genome Sequencing Center for Infectious Disease"/>
            <person name="Wu L."/>
            <person name="Ma J."/>
        </authorList>
    </citation>
    <scope>NUCLEOTIDE SEQUENCE [LARGE SCALE GENOMIC DNA]</scope>
    <source>
        <strain evidence="4">TISTR 1535</strain>
    </source>
</reference>
<dbReference type="Pfam" id="PF00378">
    <property type="entry name" value="ECH_1"/>
    <property type="match status" value="1"/>
</dbReference>
<dbReference type="InterPro" id="IPR014748">
    <property type="entry name" value="Enoyl-CoA_hydra_C"/>
</dbReference>
<dbReference type="CDD" id="cd06558">
    <property type="entry name" value="crotonase-like"/>
    <property type="match status" value="1"/>
</dbReference>
<comment type="similarity">
    <text evidence="1 2">Belongs to the enoyl-CoA hydratase/isomerase family.</text>
</comment>
<keyword evidence="4" id="KW-1185">Reference proteome</keyword>
<evidence type="ECO:0000256" key="1">
    <source>
        <dbReference type="ARBA" id="ARBA00005254"/>
    </source>
</evidence>
<sequence>MTHDFQTIVYEKSENAVVKIVLNRPSSFNSFTEKMNKEIIHALKIAGKDKEVRSIVITGEGKAFCAGEDLAGVDEHTNHAEFLRNRYHPMMRTIKQTPKPIIAAVNGTAAGAGMSLALAADFRLVKPDAKFISAFMNIGLIPDSAFLYYLPRLIGYAKALEVVVLGKPISGEEAVHLGLATELIDQEEWDEKVSAFAERLAAMPTKSISLVKRYMANGMNMTFDEMLEKEAQAQRIAGNSNDHKEGLYAFKEKRKPQFTGN</sequence>
<protein>
    <submittedName>
        <fullName evidence="3">Enoyl-CoA hydratase/isomerase family protein</fullName>
    </submittedName>
</protein>
<dbReference type="InterPro" id="IPR001753">
    <property type="entry name" value="Enoyl-CoA_hydra/iso"/>
</dbReference>
<dbReference type="PANTHER" id="PTHR43459">
    <property type="entry name" value="ENOYL-COA HYDRATASE"/>
    <property type="match status" value="1"/>
</dbReference>
<dbReference type="PANTHER" id="PTHR43459:SF1">
    <property type="entry name" value="EG:BACN32G11.4 PROTEIN"/>
    <property type="match status" value="1"/>
</dbReference>
<evidence type="ECO:0000256" key="2">
    <source>
        <dbReference type="RuleBase" id="RU003707"/>
    </source>
</evidence>
<dbReference type="EMBL" id="JBHUNA010000003">
    <property type="protein sequence ID" value="MFD2759728.1"/>
    <property type="molecule type" value="Genomic_DNA"/>
</dbReference>
<proteinExistence type="inferred from homology"/>
<dbReference type="RefSeq" id="WP_382390488.1">
    <property type="nucleotide sequence ID" value="NZ_JBHUNA010000003.1"/>
</dbReference>
<dbReference type="Gene3D" id="1.10.12.10">
    <property type="entry name" value="Lyase 2-enoyl-coa Hydratase, Chain A, domain 2"/>
    <property type="match status" value="1"/>
</dbReference>
<gene>
    <name evidence="3" type="ORF">ACFSUO_01835</name>
</gene>
<dbReference type="Gene3D" id="3.90.226.10">
    <property type="entry name" value="2-enoyl-CoA Hydratase, Chain A, domain 1"/>
    <property type="match status" value="1"/>
</dbReference>